<dbReference type="Proteomes" id="UP000078595">
    <property type="component" value="Chromosome 8"/>
</dbReference>
<feature type="compositionally biased region" description="Basic and acidic residues" evidence="1">
    <location>
        <begin position="269"/>
        <end position="288"/>
    </location>
</feature>
<dbReference type="RefSeq" id="XP_018258940.2">
    <property type="nucleotide sequence ID" value="XM_018411739.2"/>
</dbReference>
<sequence>MQGLVHYSDDSDSSIGGSNQTKAGPSRLRDQPVLDTPSNLTKKIRAPSGIVLTPKSPKRRRLSPTPTTPMPASSAVKGKIKSTSKRSSSIPSSAQGELPENLTHTAQSDISKSEVTNPASSKWGPEFEGLNEDEILRIVTTPQEIEGLDNWGIPDEVDPGECSDTLKNKVEHFLKLKYENGEHINTRLLSSSAFANPHIYSKLVEFVSIDERSTNFPSSGWLTRRNLESLIPEYGPTSLSARQKAKEEAVKASQAVGQRRVIKFAPPKYQDKKRDRNGHSHHDNDHSSRHSHKDRHKDRERDRERDKKRDRR</sequence>
<feature type="region of interest" description="Disordered" evidence="1">
    <location>
        <begin position="1"/>
        <end position="126"/>
    </location>
</feature>
<feature type="compositionally biased region" description="Polar residues" evidence="1">
    <location>
        <begin position="102"/>
        <end position="120"/>
    </location>
</feature>
<gene>
    <name evidence="2" type="ORF">I303_106880</name>
</gene>
<dbReference type="Pfam" id="PF07818">
    <property type="entry name" value="HCNGP"/>
    <property type="match status" value="1"/>
</dbReference>
<dbReference type="InterPro" id="IPR012479">
    <property type="entry name" value="SAP30BP"/>
</dbReference>
<feature type="region of interest" description="Disordered" evidence="1">
    <location>
        <begin position="251"/>
        <end position="312"/>
    </location>
</feature>
<proteinExistence type="predicted"/>
<dbReference type="EMBL" id="CP144537">
    <property type="protein sequence ID" value="WWC64270.1"/>
    <property type="molecule type" value="Genomic_DNA"/>
</dbReference>
<organism evidence="2 3">
    <name type="scientific">Kwoniella dejecticola CBS 10117</name>
    <dbReference type="NCBI Taxonomy" id="1296121"/>
    <lineage>
        <taxon>Eukaryota</taxon>
        <taxon>Fungi</taxon>
        <taxon>Dikarya</taxon>
        <taxon>Basidiomycota</taxon>
        <taxon>Agaricomycotina</taxon>
        <taxon>Tremellomycetes</taxon>
        <taxon>Tremellales</taxon>
        <taxon>Cryptococcaceae</taxon>
        <taxon>Kwoniella</taxon>
    </lineage>
</organism>
<name>A0AAJ8KVC7_9TREE</name>
<reference evidence="2" key="1">
    <citation type="submission" date="2013-07" db="EMBL/GenBank/DDBJ databases">
        <authorList>
            <consortium name="The Broad Institute Genome Sequencing Platform"/>
            <person name="Cuomo C."/>
            <person name="Litvintseva A."/>
            <person name="Chen Y."/>
            <person name="Heitman J."/>
            <person name="Sun S."/>
            <person name="Springer D."/>
            <person name="Dromer F."/>
            <person name="Young S.K."/>
            <person name="Zeng Q."/>
            <person name="Gargeya S."/>
            <person name="Fitzgerald M."/>
            <person name="Abouelleil A."/>
            <person name="Alvarado L."/>
            <person name="Berlin A.M."/>
            <person name="Chapman S.B."/>
            <person name="Dewar J."/>
            <person name="Goldberg J."/>
            <person name="Griggs A."/>
            <person name="Gujja S."/>
            <person name="Hansen M."/>
            <person name="Howarth C."/>
            <person name="Imamovic A."/>
            <person name="Larimer J."/>
            <person name="McCowan C."/>
            <person name="Murphy C."/>
            <person name="Pearson M."/>
            <person name="Priest M."/>
            <person name="Roberts A."/>
            <person name="Saif S."/>
            <person name="Shea T."/>
            <person name="Sykes S."/>
            <person name="Wortman J."/>
            <person name="Nusbaum C."/>
            <person name="Birren B."/>
        </authorList>
    </citation>
    <scope>NUCLEOTIDE SEQUENCE</scope>
    <source>
        <strain evidence="2">CBS 10117</strain>
    </source>
</reference>
<evidence type="ECO:0000313" key="3">
    <source>
        <dbReference type="Proteomes" id="UP000078595"/>
    </source>
</evidence>
<keyword evidence="3" id="KW-1185">Reference proteome</keyword>
<dbReference type="GO" id="GO:0005634">
    <property type="term" value="C:nucleus"/>
    <property type="evidence" value="ECO:0007669"/>
    <property type="project" value="TreeGrafter"/>
</dbReference>
<dbReference type="KEGG" id="kdj:28972179"/>
<feature type="compositionally biased region" description="Basic and acidic residues" evidence="1">
    <location>
        <begin position="297"/>
        <end position="312"/>
    </location>
</feature>
<dbReference type="AlphaFoldDB" id="A0AAJ8KVC7"/>
<evidence type="ECO:0000313" key="2">
    <source>
        <dbReference type="EMBL" id="WWC64270.1"/>
    </source>
</evidence>
<reference evidence="2" key="2">
    <citation type="submission" date="2024-02" db="EMBL/GenBank/DDBJ databases">
        <title>Comparative genomics of Cryptococcus and Kwoniella reveals pathogenesis evolution and contrasting modes of karyotype evolution via chromosome fusion or intercentromeric recombination.</title>
        <authorList>
            <person name="Coelho M.A."/>
            <person name="David-Palma M."/>
            <person name="Shea T."/>
            <person name="Bowers K."/>
            <person name="McGinley-Smith S."/>
            <person name="Mohammad A.W."/>
            <person name="Gnirke A."/>
            <person name="Yurkov A.M."/>
            <person name="Nowrousian M."/>
            <person name="Sun S."/>
            <person name="Cuomo C.A."/>
            <person name="Heitman J."/>
        </authorList>
    </citation>
    <scope>NUCLEOTIDE SEQUENCE</scope>
    <source>
        <strain evidence="2">CBS 10117</strain>
    </source>
</reference>
<dbReference type="PANTHER" id="PTHR13464">
    <property type="entry name" value="TRANSCRIPTIONAL REGULATOR PROTEIN HCNGP"/>
    <property type="match status" value="1"/>
</dbReference>
<dbReference type="PANTHER" id="PTHR13464:SF0">
    <property type="entry name" value="SAP30-BINDING PROTEIN"/>
    <property type="match status" value="1"/>
</dbReference>
<protein>
    <submittedName>
        <fullName evidence="2">Uncharacterized protein</fullName>
    </submittedName>
</protein>
<dbReference type="GO" id="GO:0006355">
    <property type="term" value="P:regulation of DNA-templated transcription"/>
    <property type="evidence" value="ECO:0007669"/>
    <property type="project" value="InterPro"/>
</dbReference>
<accession>A0AAJ8KVC7</accession>
<dbReference type="GeneID" id="28972179"/>
<evidence type="ECO:0000256" key="1">
    <source>
        <dbReference type="SAM" id="MobiDB-lite"/>
    </source>
</evidence>